<comment type="caution">
    <text evidence="1">The sequence shown here is derived from an EMBL/GenBank/DDBJ whole genome shotgun (WGS) entry which is preliminary data.</text>
</comment>
<protein>
    <submittedName>
        <fullName evidence="1">Uncharacterized protein</fullName>
    </submittedName>
</protein>
<dbReference type="Proteomes" id="UP001162992">
    <property type="component" value="Chromosome 2"/>
</dbReference>
<sequence>MVARAMSAFHIRPSWPSSSLLRPGCRWRAMTCRYSTSNATATLTRSSSSSDYCGAHEGQEMQAMARRHALACIVAAGVAGFCSSQEVVSVAAREVEVGAYLPPAAPGSEFVQFKATSKDTPALRAGNVQPYEFILPPTWKQVRIANILSGNYCQPKCAEPWVEVKFEDTKQGSIQVIASPMVRLTNKPNSKIEEIGNPEKLISALGPFVTGNSYDPDEVTRTAVLERDGQKFYNYELETPFAKTGTHNLAAATAKGNVVLLLVVSANDIQWSNSEKILRNILNSFKV</sequence>
<dbReference type="EMBL" id="CM055093">
    <property type="protein sequence ID" value="KAJ7564827.1"/>
    <property type="molecule type" value="Genomic_DNA"/>
</dbReference>
<evidence type="ECO:0000313" key="2">
    <source>
        <dbReference type="Proteomes" id="UP001162992"/>
    </source>
</evidence>
<name>A0ACC2EEQ3_DIPCM</name>
<organism evidence="1 2">
    <name type="scientific">Diphasiastrum complanatum</name>
    <name type="common">Issler's clubmoss</name>
    <name type="synonym">Lycopodium complanatum</name>
    <dbReference type="NCBI Taxonomy" id="34168"/>
    <lineage>
        <taxon>Eukaryota</taxon>
        <taxon>Viridiplantae</taxon>
        <taxon>Streptophyta</taxon>
        <taxon>Embryophyta</taxon>
        <taxon>Tracheophyta</taxon>
        <taxon>Lycopodiopsida</taxon>
        <taxon>Lycopodiales</taxon>
        <taxon>Lycopodiaceae</taxon>
        <taxon>Lycopodioideae</taxon>
        <taxon>Diphasiastrum</taxon>
    </lineage>
</organism>
<reference evidence="2" key="1">
    <citation type="journal article" date="2024" name="Proc. Natl. Acad. Sci. U.S.A.">
        <title>Extraordinary preservation of gene collinearity over three hundred million years revealed in homosporous lycophytes.</title>
        <authorList>
            <person name="Li C."/>
            <person name="Wickell D."/>
            <person name="Kuo L.Y."/>
            <person name="Chen X."/>
            <person name="Nie B."/>
            <person name="Liao X."/>
            <person name="Peng D."/>
            <person name="Ji J."/>
            <person name="Jenkins J."/>
            <person name="Williams M."/>
            <person name="Shu S."/>
            <person name="Plott C."/>
            <person name="Barry K."/>
            <person name="Rajasekar S."/>
            <person name="Grimwood J."/>
            <person name="Han X."/>
            <person name="Sun S."/>
            <person name="Hou Z."/>
            <person name="He W."/>
            <person name="Dai G."/>
            <person name="Sun C."/>
            <person name="Schmutz J."/>
            <person name="Leebens-Mack J.H."/>
            <person name="Li F.W."/>
            <person name="Wang L."/>
        </authorList>
    </citation>
    <scope>NUCLEOTIDE SEQUENCE [LARGE SCALE GENOMIC DNA]</scope>
    <source>
        <strain evidence="2">cv. PW_Plant_1</strain>
    </source>
</reference>
<accession>A0ACC2EEQ3</accession>
<keyword evidence="2" id="KW-1185">Reference proteome</keyword>
<gene>
    <name evidence="1" type="ORF">O6H91_02G035400</name>
</gene>
<proteinExistence type="predicted"/>
<evidence type="ECO:0000313" key="1">
    <source>
        <dbReference type="EMBL" id="KAJ7564827.1"/>
    </source>
</evidence>